<evidence type="ECO:0000313" key="4">
    <source>
        <dbReference type="Proteomes" id="UP000078576"/>
    </source>
</evidence>
<protein>
    <recommendedName>
        <fullName evidence="5">Phosphoribosylaminoimidazole-succinocarboxamide synthase</fullName>
    </recommendedName>
</protein>
<dbReference type="STRING" id="694573.A0A194UX13"/>
<keyword evidence="2" id="KW-1133">Transmembrane helix</keyword>
<keyword evidence="2" id="KW-0812">Transmembrane</keyword>
<dbReference type="PANTHER" id="PTHR37544">
    <property type="entry name" value="SPRAY-RELATED"/>
    <property type="match status" value="1"/>
</dbReference>
<evidence type="ECO:0000256" key="2">
    <source>
        <dbReference type="SAM" id="Phobius"/>
    </source>
</evidence>
<feature type="compositionally biased region" description="Basic and acidic residues" evidence="1">
    <location>
        <begin position="860"/>
        <end position="874"/>
    </location>
</feature>
<dbReference type="PANTHER" id="PTHR37544:SF1">
    <property type="entry name" value="PHOSPHORIBOSYLAMINOIMIDAZOLE-SUCCINOCARBOXAMIDE SYNTHASE"/>
    <property type="match status" value="1"/>
</dbReference>
<feature type="transmembrane region" description="Helical" evidence="2">
    <location>
        <begin position="307"/>
        <end position="332"/>
    </location>
</feature>
<dbReference type="Proteomes" id="UP000078576">
    <property type="component" value="Unassembled WGS sequence"/>
</dbReference>
<feature type="transmembrane region" description="Helical" evidence="2">
    <location>
        <begin position="370"/>
        <end position="398"/>
    </location>
</feature>
<proteinExistence type="predicted"/>
<organism evidence="3 4">
    <name type="scientific">Cytospora mali</name>
    <name type="common">Apple Valsa canker fungus</name>
    <name type="synonym">Valsa mali</name>
    <dbReference type="NCBI Taxonomy" id="578113"/>
    <lineage>
        <taxon>Eukaryota</taxon>
        <taxon>Fungi</taxon>
        <taxon>Dikarya</taxon>
        <taxon>Ascomycota</taxon>
        <taxon>Pezizomycotina</taxon>
        <taxon>Sordariomycetes</taxon>
        <taxon>Sordariomycetidae</taxon>
        <taxon>Diaporthales</taxon>
        <taxon>Cytosporaceae</taxon>
        <taxon>Cytospora</taxon>
    </lineage>
</organism>
<name>A0A194UX13_CYTMA</name>
<feature type="transmembrane region" description="Helical" evidence="2">
    <location>
        <begin position="265"/>
        <end position="287"/>
    </location>
</feature>
<keyword evidence="2" id="KW-0472">Membrane</keyword>
<gene>
    <name evidence="3" type="ORF">VP1G_03455</name>
</gene>
<feature type="compositionally biased region" description="Polar residues" evidence="1">
    <location>
        <begin position="206"/>
        <end position="215"/>
    </location>
</feature>
<feature type="transmembrane region" description="Helical" evidence="2">
    <location>
        <begin position="728"/>
        <end position="749"/>
    </location>
</feature>
<dbReference type="InterPro" id="IPR021840">
    <property type="entry name" value="DUF3433"/>
</dbReference>
<evidence type="ECO:0000256" key="1">
    <source>
        <dbReference type="SAM" id="MobiDB-lite"/>
    </source>
</evidence>
<feature type="compositionally biased region" description="Polar residues" evidence="1">
    <location>
        <begin position="160"/>
        <end position="180"/>
    </location>
</feature>
<reference evidence="4" key="1">
    <citation type="submission" date="2014-12" db="EMBL/GenBank/DDBJ databases">
        <title>Genome Sequence of Valsa Canker Pathogens Uncovers a Specific Adaption of Colonization on Woody Bark.</title>
        <authorList>
            <person name="Yin Z."/>
            <person name="Liu H."/>
            <person name="Gao X."/>
            <person name="Li Z."/>
            <person name="Song N."/>
            <person name="Ke X."/>
            <person name="Dai Q."/>
            <person name="Wu Y."/>
            <person name="Sun Y."/>
            <person name="Xu J.-R."/>
            <person name="Kang Z.K."/>
            <person name="Wang L."/>
            <person name="Huang L."/>
        </authorList>
    </citation>
    <scope>NUCLEOTIDE SEQUENCE [LARGE SCALE GENOMIC DNA]</scope>
    <source>
        <strain evidence="4">SXYL134</strain>
    </source>
</reference>
<feature type="transmembrane region" description="Helical" evidence="2">
    <location>
        <begin position="691"/>
        <end position="716"/>
    </location>
</feature>
<evidence type="ECO:0008006" key="5">
    <source>
        <dbReference type="Google" id="ProtNLM"/>
    </source>
</evidence>
<feature type="compositionally biased region" description="Low complexity" evidence="1">
    <location>
        <begin position="45"/>
        <end position="59"/>
    </location>
</feature>
<feature type="transmembrane region" description="Helical" evidence="2">
    <location>
        <begin position="570"/>
        <end position="595"/>
    </location>
</feature>
<feature type="region of interest" description="Disordered" evidence="1">
    <location>
        <begin position="40"/>
        <end position="95"/>
    </location>
</feature>
<feature type="region of interest" description="Disordered" evidence="1">
    <location>
        <begin position="846"/>
        <end position="894"/>
    </location>
</feature>
<dbReference type="Pfam" id="PF11915">
    <property type="entry name" value="DUF3433"/>
    <property type="match status" value="2"/>
</dbReference>
<feature type="region of interest" description="Disordered" evidence="1">
    <location>
        <begin position="152"/>
        <end position="238"/>
    </location>
</feature>
<dbReference type="EMBL" id="KN714686">
    <property type="protein sequence ID" value="KUI56164.1"/>
    <property type="molecule type" value="Genomic_DNA"/>
</dbReference>
<accession>A0A194UX13</accession>
<dbReference type="AlphaFoldDB" id="A0A194UX13"/>
<dbReference type="OrthoDB" id="3057599at2759"/>
<sequence>MNFQNLNFEYVEPPHTLRYHGPIAATEHASLGRTSLLPQPTVVQSAPSPLSSSPSHSSSEVYGPERLFGRSLPPHTMANQTSQAPQPRQQQQYTPEQLQAIAVAESARSHPPIPMAGRPVEEFRDPLALEAARVTPGVDDTPYIQYAIEQLTREREGRQSEPSSMSSAGQRYAPITTQPAISRPRELERQTAEQTAPLLAEPEPRPSSQRTSMSTLVRGKEKGARIPPAQPPHDAWQPIDPEFMTDGREKINPKLVFKPKILRPLSMITLLVLCLLMIAALIFSTIYSSRQIGLWPYSGTIYSGQYFLFRVVPAILAAIILFYAQCIVTTMIRMRPYARLAAQRKTDRLDAIFDDLYPKSFLRPHLAGPWYIWVPNLITWVMNMTLPLQSCLFTVVYVDGAWRWATVQGVAWTLVALYIALAAAIIIELIFWLKDKTGVMWDPRSIADVIAIIANSNTLIEYRGTEGLATKNDLRKVLRNRRVDRLAYWRWADHDKHDDLWYGLGYEDEWGAPGYQTEVFDDKAKFQDQYRMTIAERREKERLVLWDDIEVTPAYINQVRYRYIPRCLSSLTIICSIATGFFLLLALFVVSFLPITRITKGFLPLLSAAPVQGAFSAADFLYSFLPALLGLFLFMAFQDFDLHMRILQPWAELQEPPYGGALPESSILADYAACYPLQSTWHALRNRHWRVAFISFFSTIFVFIPILAGGMFIALTPPDNVVRVFPQVSLFAVTLTLLVLYWLALVSLFPRRKPFRLPHAVTCPAEIISFVSSDDLINDEAFQGMIRNKTSLVGKMGVDRRDEDKPRWVLFTGGAGAKDERFGVRRVRKYTGPGNGEGARLMRQVSRATAAPSLGTSTLKESRREARRSERDVKVGPQYTFAPTGGRVDEETGA</sequence>
<evidence type="ECO:0000313" key="3">
    <source>
        <dbReference type="EMBL" id="KUI56164.1"/>
    </source>
</evidence>
<feature type="transmembrane region" description="Helical" evidence="2">
    <location>
        <begin position="410"/>
        <end position="433"/>
    </location>
</feature>
<keyword evidence="4" id="KW-1185">Reference proteome</keyword>
<feature type="transmembrane region" description="Helical" evidence="2">
    <location>
        <begin position="615"/>
        <end position="637"/>
    </location>
</feature>
<feature type="compositionally biased region" description="Low complexity" evidence="1">
    <location>
        <begin position="80"/>
        <end position="95"/>
    </location>
</feature>